<evidence type="ECO:0000256" key="1">
    <source>
        <dbReference type="SAM" id="Coils"/>
    </source>
</evidence>
<feature type="domain" description="Ig-like" evidence="2">
    <location>
        <begin position="1"/>
        <end position="37"/>
    </location>
</feature>
<keyword evidence="1" id="KW-0175">Coiled coil</keyword>
<keyword evidence="4" id="KW-1185">Reference proteome</keyword>
<dbReference type="InterPro" id="IPR013783">
    <property type="entry name" value="Ig-like_fold"/>
</dbReference>
<dbReference type="PROSITE" id="PS50835">
    <property type="entry name" value="IG_LIKE"/>
    <property type="match status" value="1"/>
</dbReference>
<evidence type="ECO:0000313" key="3">
    <source>
        <dbReference type="EMBL" id="KAK6329186.1"/>
    </source>
</evidence>
<protein>
    <recommendedName>
        <fullName evidence="2">Ig-like domain-containing protein</fullName>
    </recommendedName>
</protein>
<dbReference type="InterPro" id="IPR007110">
    <property type="entry name" value="Ig-like_dom"/>
</dbReference>
<dbReference type="InterPro" id="IPR013098">
    <property type="entry name" value="Ig_I-set"/>
</dbReference>
<feature type="coiled-coil region" evidence="1">
    <location>
        <begin position="82"/>
        <end position="116"/>
    </location>
</feature>
<dbReference type="Proteomes" id="UP001356427">
    <property type="component" value="Unassembled WGS sequence"/>
</dbReference>
<evidence type="ECO:0000259" key="2">
    <source>
        <dbReference type="PROSITE" id="PS50835"/>
    </source>
</evidence>
<dbReference type="AlphaFoldDB" id="A0AAN8ML24"/>
<dbReference type="EMBL" id="JAGTTL010000001">
    <property type="protein sequence ID" value="KAK6329186.1"/>
    <property type="molecule type" value="Genomic_DNA"/>
</dbReference>
<sequence length="151" mass="17034">MVNGELIIQKVQQVDSGMYQCVAENKYGAIYSSAELSILGGFHARRSERRNQMDGSLRKMSKIERLNARVAKLLTVAVHEVLQVVKETVSEYQENTARTQRENESLRKIVQELQDKMKSENTGAVQTVTVQLELQNCKQELSLGLSTTADF</sequence>
<dbReference type="Pfam" id="PF07679">
    <property type="entry name" value="I-set"/>
    <property type="match status" value="1"/>
</dbReference>
<comment type="caution">
    <text evidence="3">The sequence shown here is derived from an EMBL/GenBank/DDBJ whole genome shotgun (WGS) entry which is preliminary data.</text>
</comment>
<accession>A0AAN8ML24</accession>
<proteinExistence type="predicted"/>
<dbReference type="SUPFAM" id="SSF48726">
    <property type="entry name" value="Immunoglobulin"/>
    <property type="match status" value="1"/>
</dbReference>
<dbReference type="Gene3D" id="2.60.40.10">
    <property type="entry name" value="Immunoglobulins"/>
    <property type="match status" value="1"/>
</dbReference>
<gene>
    <name evidence="3" type="ORF">J4Q44_G00011640</name>
</gene>
<evidence type="ECO:0000313" key="4">
    <source>
        <dbReference type="Proteomes" id="UP001356427"/>
    </source>
</evidence>
<organism evidence="3 4">
    <name type="scientific">Coregonus suidteri</name>
    <dbReference type="NCBI Taxonomy" id="861788"/>
    <lineage>
        <taxon>Eukaryota</taxon>
        <taxon>Metazoa</taxon>
        <taxon>Chordata</taxon>
        <taxon>Craniata</taxon>
        <taxon>Vertebrata</taxon>
        <taxon>Euteleostomi</taxon>
        <taxon>Actinopterygii</taxon>
        <taxon>Neopterygii</taxon>
        <taxon>Teleostei</taxon>
        <taxon>Protacanthopterygii</taxon>
        <taxon>Salmoniformes</taxon>
        <taxon>Salmonidae</taxon>
        <taxon>Coregoninae</taxon>
        <taxon>Coregonus</taxon>
    </lineage>
</organism>
<name>A0AAN8ML24_9TELE</name>
<reference evidence="3 4" key="1">
    <citation type="submission" date="2021-04" db="EMBL/GenBank/DDBJ databases">
        <authorList>
            <person name="De Guttry C."/>
            <person name="Zahm M."/>
            <person name="Klopp C."/>
            <person name="Cabau C."/>
            <person name="Louis A."/>
            <person name="Berthelot C."/>
            <person name="Parey E."/>
            <person name="Roest Crollius H."/>
            <person name="Montfort J."/>
            <person name="Robinson-Rechavi M."/>
            <person name="Bucao C."/>
            <person name="Bouchez O."/>
            <person name="Gislard M."/>
            <person name="Lluch J."/>
            <person name="Milhes M."/>
            <person name="Lampietro C."/>
            <person name="Lopez Roques C."/>
            <person name="Donnadieu C."/>
            <person name="Braasch I."/>
            <person name="Desvignes T."/>
            <person name="Postlethwait J."/>
            <person name="Bobe J."/>
            <person name="Wedekind C."/>
            <person name="Guiguen Y."/>
        </authorList>
    </citation>
    <scope>NUCLEOTIDE SEQUENCE [LARGE SCALE GENOMIC DNA]</scope>
    <source>
        <strain evidence="3">Cs_M1</strain>
        <tissue evidence="3">Blood</tissue>
    </source>
</reference>
<dbReference type="InterPro" id="IPR036179">
    <property type="entry name" value="Ig-like_dom_sf"/>
</dbReference>